<dbReference type="EMBL" id="JAAVNE010000004">
    <property type="protein sequence ID" value="NKC30109.1"/>
    <property type="molecule type" value="Genomic_DNA"/>
</dbReference>
<proteinExistence type="predicted"/>
<dbReference type="Gene3D" id="1.20.1260.10">
    <property type="match status" value="1"/>
</dbReference>
<comment type="caution">
    <text evidence="1">The sequence shown here is derived from an EMBL/GenBank/DDBJ whole genome shotgun (WGS) entry which is preliminary data.</text>
</comment>
<protein>
    <submittedName>
        <fullName evidence="1">Ferritin-like domain-containing protein</fullName>
    </submittedName>
</protein>
<accession>A0ABX1DYX1</accession>
<dbReference type="InterPro" id="IPR012347">
    <property type="entry name" value="Ferritin-like"/>
</dbReference>
<reference evidence="1 2" key="1">
    <citation type="submission" date="2020-03" db="EMBL/GenBank/DDBJ databases">
        <title>Roseomonas selenitidurans sp. nov. isolated from urban soil.</title>
        <authorList>
            <person name="Liu H."/>
        </authorList>
    </citation>
    <scope>NUCLEOTIDE SEQUENCE [LARGE SCALE GENOMIC DNA]</scope>
    <source>
        <strain evidence="1 2">BU-1</strain>
    </source>
</reference>
<dbReference type="RefSeq" id="WP_168027727.1">
    <property type="nucleotide sequence ID" value="NZ_JAAVNE010000004.1"/>
</dbReference>
<evidence type="ECO:0000313" key="2">
    <source>
        <dbReference type="Proteomes" id="UP000787635"/>
    </source>
</evidence>
<keyword evidence="2" id="KW-1185">Reference proteome</keyword>
<dbReference type="InterPro" id="IPR009078">
    <property type="entry name" value="Ferritin-like_SF"/>
</dbReference>
<dbReference type="SUPFAM" id="SSF47240">
    <property type="entry name" value="Ferritin-like"/>
    <property type="match status" value="1"/>
</dbReference>
<gene>
    <name evidence="1" type="ORF">HEQ75_04490</name>
</gene>
<dbReference type="Proteomes" id="UP000787635">
    <property type="component" value="Unassembled WGS sequence"/>
</dbReference>
<evidence type="ECO:0000313" key="1">
    <source>
        <dbReference type="EMBL" id="NKC30109.1"/>
    </source>
</evidence>
<organism evidence="1 2">
    <name type="scientific">Falsiroseomonas selenitidurans</name>
    <dbReference type="NCBI Taxonomy" id="2716335"/>
    <lineage>
        <taxon>Bacteria</taxon>
        <taxon>Pseudomonadati</taxon>
        <taxon>Pseudomonadota</taxon>
        <taxon>Alphaproteobacteria</taxon>
        <taxon>Acetobacterales</taxon>
        <taxon>Roseomonadaceae</taxon>
        <taxon>Falsiroseomonas</taxon>
    </lineage>
</organism>
<name>A0ABX1DYX1_9PROT</name>
<sequence length="169" mass="18635">MANEYRDTYIAGLVNARALETEAIQILSRQVDRLENYPEMEAALRRHIAESEVQRDRLDELLEGLGTSGSGLKDLATGLAANIAAIGHALMPDEVLKNAMANYAFEHYEIAAYRSLITLAELAGHGSAHAALDLSLREEERMAQWCHDNLDAVTRRYATLRAQGQKAGV</sequence>
<dbReference type="Pfam" id="PF05974">
    <property type="entry name" value="DUF892"/>
    <property type="match status" value="1"/>
</dbReference>
<dbReference type="InterPro" id="IPR010287">
    <property type="entry name" value="DUF892_YciF-like"/>
</dbReference>